<keyword evidence="9" id="KW-0119">Carbohydrate metabolism</keyword>
<proteinExistence type="inferred from homology"/>
<accession>A0ABT7EQZ7</accession>
<feature type="domain" description="NAD(P)-binding" evidence="10">
    <location>
        <begin position="4"/>
        <end position="324"/>
    </location>
</feature>
<reference evidence="11 12" key="1">
    <citation type="submission" date="2023-05" db="EMBL/GenBank/DDBJ databases">
        <title>Pseudoalteromonas ardens sp. nov., Pseudoalteromonas obscura sp. nov., and Pseudoalteromonas umbrosa sp. nov., isolated from the coral Montipora capitata.</title>
        <authorList>
            <person name="Thomas E.M."/>
            <person name="Smith E.M."/>
            <person name="Papke E."/>
            <person name="Shlafstein M.D."/>
            <person name="Oline D.K."/>
            <person name="Videau P."/>
            <person name="Saw J.H."/>
            <person name="Strangman W.K."/>
            <person name="Ushijima B."/>
        </authorList>
    </citation>
    <scope>NUCLEOTIDE SEQUENCE [LARGE SCALE GENOMIC DNA]</scope>
    <source>
        <strain evidence="11 12">P94</strain>
    </source>
</reference>
<dbReference type="CDD" id="cd05247">
    <property type="entry name" value="UDP_G4E_1_SDR_e"/>
    <property type="match status" value="1"/>
</dbReference>
<dbReference type="EMBL" id="JASJUT010000011">
    <property type="protein sequence ID" value="MDK2597452.1"/>
    <property type="molecule type" value="Genomic_DNA"/>
</dbReference>
<dbReference type="Gene3D" id="3.90.25.10">
    <property type="entry name" value="UDP-galactose 4-epimerase, domain 1"/>
    <property type="match status" value="1"/>
</dbReference>
<evidence type="ECO:0000256" key="6">
    <source>
        <dbReference type="ARBA" id="ARBA00018569"/>
    </source>
</evidence>
<evidence type="ECO:0000313" key="12">
    <source>
        <dbReference type="Proteomes" id="UP001231915"/>
    </source>
</evidence>
<gene>
    <name evidence="11" type="primary">galE</name>
    <name evidence="11" type="ORF">QNM18_20545</name>
</gene>
<dbReference type="NCBIfam" id="NF007956">
    <property type="entry name" value="PRK10675.1"/>
    <property type="match status" value="1"/>
</dbReference>
<dbReference type="InterPro" id="IPR036291">
    <property type="entry name" value="NAD(P)-bd_dom_sf"/>
</dbReference>
<evidence type="ECO:0000256" key="9">
    <source>
        <dbReference type="RuleBase" id="RU366046"/>
    </source>
</evidence>
<dbReference type="Gene3D" id="3.40.50.720">
    <property type="entry name" value="NAD(P)-binding Rossmann-like Domain"/>
    <property type="match status" value="1"/>
</dbReference>
<name>A0ABT7EQZ7_9GAMM</name>
<dbReference type="RefSeq" id="WP_284138314.1">
    <property type="nucleotide sequence ID" value="NZ_JASJUT010000011.1"/>
</dbReference>
<evidence type="ECO:0000256" key="8">
    <source>
        <dbReference type="ARBA" id="ARBA00023235"/>
    </source>
</evidence>
<dbReference type="GO" id="GO:0003978">
    <property type="term" value="F:UDP-glucose 4-epimerase activity"/>
    <property type="evidence" value="ECO:0007669"/>
    <property type="project" value="UniProtKB-EC"/>
</dbReference>
<dbReference type="NCBIfam" id="TIGR01179">
    <property type="entry name" value="galE"/>
    <property type="match status" value="1"/>
</dbReference>
<evidence type="ECO:0000256" key="2">
    <source>
        <dbReference type="ARBA" id="ARBA00001911"/>
    </source>
</evidence>
<evidence type="ECO:0000259" key="10">
    <source>
        <dbReference type="Pfam" id="PF16363"/>
    </source>
</evidence>
<comment type="similarity">
    <text evidence="4 9">Belongs to the NAD(P)-dependent epimerase/dehydratase family.</text>
</comment>
<evidence type="ECO:0000256" key="1">
    <source>
        <dbReference type="ARBA" id="ARBA00000083"/>
    </source>
</evidence>
<evidence type="ECO:0000256" key="7">
    <source>
        <dbReference type="ARBA" id="ARBA00023027"/>
    </source>
</evidence>
<dbReference type="PANTHER" id="PTHR43725:SF47">
    <property type="entry name" value="UDP-GLUCOSE 4-EPIMERASE"/>
    <property type="match status" value="1"/>
</dbReference>
<dbReference type="Proteomes" id="UP001231915">
    <property type="component" value="Unassembled WGS sequence"/>
</dbReference>
<evidence type="ECO:0000256" key="3">
    <source>
        <dbReference type="ARBA" id="ARBA00004947"/>
    </source>
</evidence>
<comment type="cofactor">
    <cofactor evidence="2 9">
        <name>NAD(+)</name>
        <dbReference type="ChEBI" id="CHEBI:57540"/>
    </cofactor>
</comment>
<comment type="pathway">
    <text evidence="3 9">Carbohydrate metabolism; galactose metabolism.</text>
</comment>
<keyword evidence="8 9" id="KW-0413">Isomerase</keyword>
<keyword evidence="7 9" id="KW-0520">NAD</keyword>
<comment type="catalytic activity">
    <reaction evidence="1 9">
        <text>UDP-alpha-D-glucose = UDP-alpha-D-galactose</text>
        <dbReference type="Rhea" id="RHEA:22168"/>
        <dbReference type="ChEBI" id="CHEBI:58885"/>
        <dbReference type="ChEBI" id="CHEBI:66914"/>
        <dbReference type="EC" id="5.1.3.2"/>
    </reaction>
</comment>
<dbReference type="EC" id="5.1.3.2" evidence="5 9"/>
<comment type="caution">
    <text evidence="11">The sequence shown here is derived from an EMBL/GenBank/DDBJ whole genome shotgun (WGS) entry which is preliminary data.</text>
</comment>
<comment type="subunit">
    <text evidence="9">Homodimer.</text>
</comment>
<dbReference type="Pfam" id="PF16363">
    <property type="entry name" value="GDP_Man_Dehyd"/>
    <property type="match status" value="1"/>
</dbReference>
<dbReference type="SUPFAM" id="SSF51735">
    <property type="entry name" value="NAD(P)-binding Rossmann-fold domains"/>
    <property type="match status" value="1"/>
</dbReference>
<dbReference type="PANTHER" id="PTHR43725">
    <property type="entry name" value="UDP-GLUCOSE 4-EPIMERASE"/>
    <property type="match status" value="1"/>
</dbReference>
<dbReference type="InterPro" id="IPR016040">
    <property type="entry name" value="NAD(P)-bd_dom"/>
</dbReference>
<sequence>MIVLVTGGAGYIGSHTVVELLNKGDEVVVVDNLANSSALALDRVKSITGKDVTFYKGNILDRVFLDSVFAQHAIDQVIHFAGLKAVGESVQKPIEYYQTNVQGTLTLLDAMRDANVFKLVFSSSATVYGDPQSLPIREDFPVGGTTNPYGSSKLMVEMMLQDLAKSDERWAVAILRYFNPVGAHESGLIGEDPNGIPNNLLPYITQVAVGKLERLGVFGDDYDTHDGTGVRDYIHVVDLALGHLKSLDRLEKFNGVHIYNLGTGNGYSVLDMVKAFESASNRAIPYDIKPRRSGDISACYAAPEKAMKELNWKAERGIDSMMKDSWHWQDNNPEGYQA</sequence>
<evidence type="ECO:0000256" key="4">
    <source>
        <dbReference type="ARBA" id="ARBA00007637"/>
    </source>
</evidence>
<organism evidence="11 12">
    <name type="scientific">Pseudoalteromonas obscura</name>
    <dbReference type="NCBI Taxonomy" id="3048491"/>
    <lineage>
        <taxon>Bacteria</taxon>
        <taxon>Pseudomonadati</taxon>
        <taxon>Pseudomonadota</taxon>
        <taxon>Gammaproteobacteria</taxon>
        <taxon>Alteromonadales</taxon>
        <taxon>Pseudoalteromonadaceae</taxon>
        <taxon>Pseudoalteromonas</taxon>
    </lineage>
</organism>
<protein>
    <recommendedName>
        <fullName evidence="6 9">UDP-glucose 4-epimerase</fullName>
        <ecNumber evidence="5 9">5.1.3.2</ecNumber>
    </recommendedName>
</protein>
<keyword evidence="12" id="KW-1185">Reference proteome</keyword>
<dbReference type="InterPro" id="IPR005886">
    <property type="entry name" value="UDP_G4E"/>
</dbReference>
<evidence type="ECO:0000256" key="5">
    <source>
        <dbReference type="ARBA" id="ARBA00013189"/>
    </source>
</evidence>
<evidence type="ECO:0000313" key="11">
    <source>
        <dbReference type="EMBL" id="MDK2597452.1"/>
    </source>
</evidence>